<dbReference type="EMBL" id="JAIHNG010000161">
    <property type="protein sequence ID" value="KAI5949986.1"/>
    <property type="molecule type" value="Genomic_DNA"/>
</dbReference>
<evidence type="ECO:0000313" key="2">
    <source>
        <dbReference type="EMBL" id="KAI5949986.1"/>
    </source>
</evidence>
<feature type="transmembrane region" description="Helical" evidence="1">
    <location>
        <begin position="53"/>
        <end position="72"/>
    </location>
</feature>
<name>A0AAD5BBZ9_9ASCO</name>
<keyword evidence="3" id="KW-1185">Reference proteome</keyword>
<comment type="caution">
    <text evidence="2">The sequence shown here is derived from an EMBL/GenBank/DDBJ whole genome shotgun (WGS) entry which is preliminary data.</text>
</comment>
<accession>A0AAD5BBZ9</accession>
<gene>
    <name evidence="2" type="ORF">KGF57_004496</name>
</gene>
<keyword evidence="1" id="KW-1133">Transmembrane helix</keyword>
<keyword evidence="1" id="KW-0472">Membrane</keyword>
<organism evidence="2 3">
    <name type="scientific">Candida theae</name>
    <dbReference type="NCBI Taxonomy" id="1198502"/>
    <lineage>
        <taxon>Eukaryota</taxon>
        <taxon>Fungi</taxon>
        <taxon>Dikarya</taxon>
        <taxon>Ascomycota</taxon>
        <taxon>Saccharomycotina</taxon>
        <taxon>Pichiomycetes</taxon>
        <taxon>Debaryomycetaceae</taxon>
        <taxon>Candida/Lodderomyces clade</taxon>
        <taxon>Candida</taxon>
    </lineage>
</organism>
<evidence type="ECO:0000256" key="1">
    <source>
        <dbReference type="SAM" id="Phobius"/>
    </source>
</evidence>
<dbReference type="GeneID" id="76152540"/>
<keyword evidence="1" id="KW-0812">Transmembrane</keyword>
<protein>
    <submittedName>
        <fullName evidence="2">AIM36</fullName>
    </submittedName>
</protein>
<dbReference type="RefSeq" id="XP_051607033.1">
    <property type="nucleotide sequence ID" value="XM_051754011.1"/>
</dbReference>
<reference evidence="2 3" key="1">
    <citation type="journal article" date="2022" name="DNA Res.">
        <title>Genome analysis of five recently described species of the CUG-Ser clade uncovers Candida theae as a new hybrid lineage with pathogenic potential in the Candida parapsilosis species complex.</title>
        <authorList>
            <person name="Mixao V."/>
            <person name="Del Olmo V."/>
            <person name="Hegedusova E."/>
            <person name="Saus E."/>
            <person name="Pryszcz L."/>
            <person name="Cillingova A."/>
            <person name="Nosek J."/>
            <person name="Gabaldon T."/>
        </authorList>
    </citation>
    <scope>NUCLEOTIDE SEQUENCE [LARGE SCALE GENOMIC DNA]</scope>
    <source>
        <strain evidence="2 3">CBS 12239</strain>
    </source>
</reference>
<sequence length="285" mass="33097">MFRLAQLGRTTIGQRLQLNLKQTSRAPFQACHRNYVIVHKDLSKAKKEPRIRYIAYVVAVSWVAIWFVTGQVDKKKPKQYMTEREFQEYEQSTGIKRRHKLIGPDLNSKYKFYVIPYIYSNEELDKIQSSLKKADPSRKIVVLDPSKLVAEEKADEGKRYSALLNDLDATHKPYPPGLITAILKNHIQFLINTREGTFDTNYIIKNYPQTTGEAIKFENDVSDISKCLVMHFDMLNELPKFKTDAEVRSIKNVEGYFDSVGKSKTLVSKHDEMDAKFEEIMLEDY</sequence>
<dbReference type="Proteomes" id="UP001204833">
    <property type="component" value="Unassembled WGS sequence"/>
</dbReference>
<dbReference type="AlphaFoldDB" id="A0AAD5BBZ9"/>
<proteinExistence type="predicted"/>
<evidence type="ECO:0000313" key="3">
    <source>
        <dbReference type="Proteomes" id="UP001204833"/>
    </source>
</evidence>